<dbReference type="AlphaFoldDB" id="A0A2N6KLA7"/>
<dbReference type="Gene3D" id="1.25.40.10">
    <property type="entry name" value="Tetratricopeptide repeat domain"/>
    <property type="match status" value="2"/>
</dbReference>
<accession>A0A2N6KLA7</accession>
<dbReference type="Pfam" id="PF13414">
    <property type="entry name" value="TPR_11"/>
    <property type="match status" value="1"/>
</dbReference>
<dbReference type="SUPFAM" id="SSF48452">
    <property type="entry name" value="TPR-like"/>
    <property type="match status" value="1"/>
</dbReference>
<feature type="repeat" description="TPR" evidence="3">
    <location>
        <begin position="252"/>
        <end position="285"/>
    </location>
</feature>
<reference evidence="5 6" key="1">
    <citation type="submission" date="2017-07" db="EMBL/GenBank/DDBJ databases">
        <title>Genomes of Fischerella (Mastigocladus) sp. strains.</title>
        <authorList>
            <person name="Miller S.R."/>
        </authorList>
    </citation>
    <scope>NUCLEOTIDE SEQUENCE [LARGE SCALE GENOMIC DNA]</scope>
    <source>
        <strain evidence="5 6">CCMEE 5268</strain>
    </source>
</reference>
<dbReference type="PANTHER" id="PTHR44858">
    <property type="entry name" value="TETRATRICOPEPTIDE REPEAT PROTEIN 6"/>
    <property type="match status" value="1"/>
</dbReference>
<gene>
    <name evidence="5" type="ORF">CEN50_02640</name>
</gene>
<dbReference type="GO" id="GO:0009279">
    <property type="term" value="C:cell outer membrane"/>
    <property type="evidence" value="ECO:0007669"/>
    <property type="project" value="TreeGrafter"/>
</dbReference>
<dbReference type="Proteomes" id="UP000235025">
    <property type="component" value="Unassembled WGS sequence"/>
</dbReference>
<feature type="repeat" description="TPR" evidence="3">
    <location>
        <begin position="286"/>
        <end position="319"/>
    </location>
</feature>
<dbReference type="Gene3D" id="2.40.10.10">
    <property type="entry name" value="Trypsin-like serine proteases"/>
    <property type="match status" value="2"/>
</dbReference>
<dbReference type="Pfam" id="PF13365">
    <property type="entry name" value="Trypsin_2"/>
    <property type="match status" value="1"/>
</dbReference>
<keyword evidence="1" id="KW-0677">Repeat</keyword>
<dbReference type="PROSITE" id="PS50005">
    <property type="entry name" value="TPR"/>
    <property type="match status" value="3"/>
</dbReference>
<evidence type="ECO:0000313" key="5">
    <source>
        <dbReference type="EMBL" id="PMB00584.1"/>
    </source>
</evidence>
<dbReference type="InterPro" id="IPR043504">
    <property type="entry name" value="Peptidase_S1_PA_chymotrypsin"/>
</dbReference>
<keyword evidence="2 3" id="KW-0802">TPR repeat</keyword>
<organism evidence="5 6">
    <name type="scientific">Fischerella thermalis CCMEE 5268</name>
    <dbReference type="NCBI Taxonomy" id="2019662"/>
    <lineage>
        <taxon>Bacteria</taxon>
        <taxon>Bacillati</taxon>
        <taxon>Cyanobacteriota</taxon>
        <taxon>Cyanophyceae</taxon>
        <taxon>Nostocales</taxon>
        <taxon>Hapalosiphonaceae</taxon>
        <taxon>Fischerella</taxon>
    </lineage>
</organism>
<feature type="repeat" description="TPR" evidence="3">
    <location>
        <begin position="320"/>
        <end position="353"/>
    </location>
</feature>
<dbReference type="RefSeq" id="WP_102171333.1">
    <property type="nucleotide sequence ID" value="NZ_NMQA01000029.1"/>
</dbReference>
<proteinExistence type="predicted"/>
<dbReference type="GO" id="GO:0046813">
    <property type="term" value="P:receptor-mediated virion attachment to host cell"/>
    <property type="evidence" value="ECO:0007669"/>
    <property type="project" value="TreeGrafter"/>
</dbReference>
<protein>
    <submittedName>
        <fullName evidence="5">Uncharacterized protein</fullName>
    </submittedName>
</protein>
<evidence type="ECO:0000256" key="3">
    <source>
        <dbReference type="PROSITE-ProRule" id="PRU00339"/>
    </source>
</evidence>
<dbReference type="SMART" id="SM00028">
    <property type="entry name" value="TPR"/>
    <property type="match status" value="5"/>
</dbReference>
<comment type="caution">
    <text evidence="5">The sequence shown here is derived from an EMBL/GenBank/DDBJ whole genome shotgun (WGS) entry which is preliminary data.</text>
</comment>
<evidence type="ECO:0000313" key="6">
    <source>
        <dbReference type="Proteomes" id="UP000235025"/>
    </source>
</evidence>
<evidence type="ECO:0000256" key="2">
    <source>
        <dbReference type="ARBA" id="ARBA00022803"/>
    </source>
</evidence>
<name>A0A2N6KLA7_9CYAN</name>
<dbReference type="InterPro" id="IPR050498">
    <property type="entry name" value="Ycf3"/>
</dbReference>
<evidence type="ECO:0000256" key="1">
    <source>
        <dbReference type="ARBA" id="ARBA00022737"/>
    </source>
</evidence>
<dbReference type="PROSITE" id="PS50293">
    <property type="entry name" value="TPR_REGION"/>
    <property type="match status" value="2"/>
</dbReference>
<dbReference type="PANTHER" id="PTHR44858:SF1">
    <property type="entry name" value="UDP-N-ACETYLGLUCOSAMINE--PEPTIDE N-ACETYLGLUCOSAMINYLTRANSFERASE SPINDLY-RELATED"/>
    <property type="match status" value="1"/>
</dbReference>
<dbReference type="EMBL" id="NMQA01000029">
    <property type="protein sequence ID" value="PMB00584.1"/>
    <property type="molecule type" value="Genomic_DNA"/>
</dbReference>
<feature type="region of interest" description="Disordered" evidence="4">
    <location>
        <begin position="224"/>
        <end position="244"/>
    </location>
</feature>
<dbReference type="SUPFAM" id="SSF50494">
    <property type="entry name" value="Trypsin-like serine proteases"/>
    <property type="match status" value="1"/>
</dbReference>
<dbReference type="InterPro" id="IPR011990">
    <property type="entry name" value="TPR-like_helical_dom_sf"/>
</dbReference>
<evidence type="ECO:0000256" key="4">
    <source>
        <dbReference type="SAM" id="MobiDB-lite"/>
    </source>
</evidence>
<sequence length="440" mass="48093">MNFGRYLTAVLMGATVVVVQPQVALGLTATQVSNLAKEFTVLIGGDGVGSGVIFDRKGDTYYVLTNQHVVANDGRYEIQTPDNSRYPVYRSQELPGLDLAIIQFNSNKNYRIANLGNSDQIQEGMTVYVVGWADVLPGITSERTYQFTEGKIRTRLQKSEDGYGLVYNNEAIPGMSGGPVLDQQGRVVGINGRADTEVRKDGTLVASLRLGIPINTFLAARKNSPSTNTLEKPATGVATSRTTPVTSRKITAEGLISLGGAKAKRGDYQGAISDYNQALQLSPNNSDAFYQRGVAYHKQNNYQAALEDFNQVIRLSPKNAFAYVFRGHLRLQLGDFKGANADGNQAIRLEPNSGYGYLVRGAGRFFLKEQQGAFADFDHSIKLLPDQPKVYIVRAIARRFTGDKQGALADYQKAAALFKQQGDEDGYHDAVNEIKKLQGI</sequence>
<dbReference type="InterPro" id="IPR019734">
    <property type="entry name" value="TPR_rpt"/>
</dbReference>
<dbReference type="InterPro" id="IPR009003">
    <property type="entry name" value="Peptidase_S1_PA"/>
</dbReference>